<reference evidence="1" key="2">
    <citation type="journal article" date="2023" name="IMA Fungus">
        <title>Comparative genomic study of the Penicillium genus elucidates a diverse pangenome and 15 lateral gene transfer events.</title>
        <authorList>
            <person name="Petersen C."/>
            <person name="Sorensen T."/>
            <person name="Nielsen M.R."/>
            <person name="Sondergaard T.E."/>
            <person name="Sorensen J.L."/>
            <person name="Fitzpatrick D.A."/>
            <person name="Frisvad J.C."/>
            <person name="Nielsen K.L."/>
        </authorList>
    </citation>
    <scope>NUCLEOTIDE SEQUENCE</scope>
    <source>
        <strain evidence="1">IBT 35675</strain>
    </source>
</reference>
<reference evidence="1" key="1">
    <citation type="submission" date="2022-12" db="EMBL/GenBank/DDBJ databases">
        <authorList>
            <person name="Petersen C."/>
        </authorList>
    </citation>
    <scope>NUCLEOTIDE SEQUENCE</scope>
    <source>
        <strain evidence="1">IBT 35675</strain>
    </source>
</reference>
<sequence>MPQSLTPAVILQHGDDEDDNQWKGLEASNPGCEAETDLISCPGYPEELFPLLYEISVTERELPPDEADKSHQTQPFVIEKSHIVIHSALPVRPKLSSSFVECLPHI</sequence>
<dbReference type="Proteomes" id="UP001148299">
    <property type="component" value="Unassembled WGS sequence"/>
</dbReference>
<evidence type="ECO:0000313" key="2">
    <source>
        <dbReference type="Proteomes" id="UP001148299"/>
    </source>
</evidence>
<proteinExistence type="predicted"/>
<dbReference type="AlphaFoldDB" id="A0A9W9R3T7"/>
<keyword evidence="2" id="KW-1185">Reference proteome</keyword>
<evidence type="ECO:0000313" key="1">
    <source>
        <dbReference type="EMBL" id="KAJ5350248.1"/>
    </source>
</evidence>
<accession>A0A9W9R3T7</accession>
<dbReference type="EMBL" id="JAPZBR010000006">
    <property type="protein sequence ID" value="KAJ5350248.1"/>
    <property type="molecule type" value="Genomic_DNA"/>
</dbReference>
<gene>
    <name evidence="1" type="ORF">N7541_007975</name>
</gene>
<comment type="caution">
    <text evidence="1">The sequence shown here is derived from an EMBL/GenBank/DDBJ whole genome shotgun (WGS) entry which is preliminary data.</text>
</comment>
<name>A0A9W9R3T7_PENBR</name>
<protein>
    <submittedName>
        <fullName evidence="1">Uncharacterized protein</fullName>
    </submittedName>
</protein>
<organism evidence="1 2">
    <name type="scientific">Penicillium brevicompactum</name>
    <dbReference type="NCBI Taxonomy" id="5074"/>
    <lineage>
        <taxon>Eukaryota</taxon>
        <taxon>Fungi</taxon>
        <taxon>Dikarya</taxon>
        <taxon>Ascomycota</taxon>
        <taxon>Pezizomycotina</taxon>
        <taxon>Eurotiomycetes</taxon>
        <taxon>Eurotiomycetidae</taxon>
        <taxon>Eurotiales</taxon>
        <taxon>Aspergillaceae</taxon>
        <taxon>Penicillium</taxon>
    </lineage>
</organism>